<protein>
    <submittedName>
        <fullName evidence="3">Uncharacterized protein</fullName>
    </submittedName>
</protein>
<feature type="compositionally biased region" description="Basic residues" evidence="2">
    <location>
        <begin position="368"/>
        <end position="378"/>
    </location>
</feature>
<feature type="compositionally biased region" description="Low complexity" evidence="2">
    <location>
        <begin position="348"/>
        <end position="367"/>
    </location>
</feature>
<dbReference type="EMBL" id="JBHRUV010000028">
    <property type="protein sequence ID" value="MFC3265974.1"/>
    <property type="molecule type" value="Genomic_DNA"/>
</dbReference>
<feature type="region of interest" description="Disordered" evidence="2">
    <location>
        <begin position="348"/>
        <end position="378"/>
    </location>
</feature>
<evidence type="ECO:0000256" key="2">
    <source>
        <dbReference type="SAM" id="MobiDB-lite"/>
    </source>
</evidence>
<accession>A0ABV7LDY1</accession>
<comment type="caution">
    <text evidence="3">The sequence shown here is derived from an EMBL/GenBank/DDBJ whole genome shotgun (WGS) entry which is preliminary data.</text>
</comment>
<feature type="compositionally biased region" description="Low complexity" evidence="2">
    <location>
        <begin position="278"/>
        <end position="290"/>
    </location>
</feature>
<feature type="coiled-coil region" evidence="1">
    <location>
        <begin position="155"/>
        <end position="276"/>
    </location>
</feature>
<reference evidence="4" key="1">
    <citation type="journal article" date="2019" name="Int. J. Syst. Evol. Microbiol.">
        <title>The Global Catalogue of Microorganisms (GCM) 10K type strain sequencing project: providing services to taxonomists for standard genome sequencing and annotation.</title>
        <authorList>
            <consortium name="The Broad Institute Genomics Platform"/>
            <consortium name="The Broad Institute Genome Sequencing Center for Infectious Disease"/>
            <person name="Wu L."/>
            <person name="Ma J."/>
        </authorList>
    </citation>
    <scope>NUCLEOTIDE SEQUENCE [LARGE SCALE GENOMIC DNA]</scope>
    <source>
        <strain evidence="4">CCM 7941</strain>
    </source>
</reference>
<sequence length="378" mass="41700">MVEQAMFFALGFLTAGFIAILLAPALNQRAERLAERRMRALFPVSLEEVAAERDHLRAEFAVSARNMERRQQQLLEEKAAALSEAGKQLSFVNALKRQLEETREKLQRLQAEHADLQTTLETTQSALAAMTADRDRTMEELKKQDGRRAAAEQALALARGRMDEQRLAIVELEERLAAMEQAKAEAAARNDALVARLEAERAAARTLEAAVAEHRANATRMSDRIAALEKRNEQLLETRREADRLAAELRAARERLGRVQEENGQLRLRLAALQAAQPAEAAGAEPQPQRARAERARSGAARARRKTGDDPSRRIDALAQRLLEPDAADTAELASLRREIVDLADALLSAPPAAGPDGADAPEQQAPKPRRARRARGA</sequence>
<gene>
    <name evidence="3" type="ORF">ACFOEX_06375</name>
</gene>
<dbReference type="Proteomes" id="UP001595536">
    <property type="component" value="Unassembled WGS sequence"/>
</dbReference>
<keyword evidence="1" id="KW-0175">Coiled coil</keyword>
<proteinExistence type="predicted"/>
<evidence type="ECO:0000313" key="3">
    <source>
        <dbReference type="EMBL" id="MFC3265974.1"/>
    </source>
</evidence>
<evidence type="ECO:0000313" key="4">
    <source>
        <dbReference type="Proteomes" id="UP001595536"/>
    </source>
</evidence>
<name>A0ABV7LDY1_9HYPH</name>
<organism evidence="3 4">
    <name type="scientific">Camelimonas abortus</name>
    <dbReference type="NCBI Taxonomy" id="1017184"/>
    <lineage>
        <taxon>Bacteria</taxon>
        <taxon>Pseudomonadati</taxon>
        <taxon>Pseudomonadota</taxon>
        <taxon>Alphaproteobacteria</taxon>
        <taxon>Hyphomicrobiales</taxon>
        <taxon>Chelatococcaceae</taxon>
        <taxon>Camelimonas</taxon>
    </lineage>
</organism>
<dbReference type="RefSeq" id="WP_376829260.1">
    <property type="nucleotide sequence ID" value="NZ_JBHLWR010000006.1"/>
</dbReference>
<evidence type="ECO:0000256" key="1">
    <source>
        <dbReference type="SAM" id="Coils"/>
    </source>
</evidence>
<keyword evidence="4" id="KW-1185">Reference proteome</keyword>
<feature type="coiled-coil region" evidence="1">
    <location>
        <begin position="64"/>
        <end position="126"/>
    </location>
</feature>
<feature type="region of interest" description="Disordered" evidence="2">
    <location>
        <begin position="278"/>
        <end position="314"/>
    </location>
</feature>